<dbReference type="PANTHER" id="PTHR13018">
    <property type="entry name" value="PROBABLE MEMBRANE PROTEIN DUF221-RELATED"/>
    <property type="match status" value="1"/>
</dbReference>
<dbReference type="GO" id="GO:0005227">
    <property type="term" value="F:calcium-activated cation channel activity"/>
    <property type="evidence" value="ECO:0007669"/>
    <property type="project" value="InterPro"/>
</dbReference>
<evidence type="ECO:0000313" key="3">
    <source>
        <dbReference type="EMBL" id="EST44745.1"/>
    </source>
</evidence>
<dbReference type="GO" id="GO:0005886">
    <property type="term" value="C:plasma membrane"/>
    <property type="evidence" value="ECO:0007669"/>
    <property type="project" value="TreeGrafter"/>
</dbReference>
<reference evidence="3 4" key="1">
    <citation type="journal article" date="2014" name="PLoS Genet.">
        <title>The Genome of Spironucleus salmonicida Highlights a Fish Pathogen Adapted to Fluctuating Environments.</title>
        <authorList>
            <person name="Xu F."/>
            <person name="Jerlstrom-Hultqvist J."/>
            <person name="Einarsson E."/>
            <person name="Astvaldsson A."/>
            <person name="Svard S.G."/>
            <person name="Andersson J.O."/>
        </authorList>
    </citation>
    <scope>NUCLEOTIDE SEQUENCE</scope>
    <source>
        <strain evidence="4">ATCC 50377</strain>
    </source>
</reference>
<evidence type="ECO:0000259" key="2">
    <source>
        <dbReference type="Pfam" id="PF04547"/>
    </source>
</evidence>
<feature type="domain" description="Anoctamin transmembrane" evidence="2">
    <location>
        <begin position="328"/>
        <end position="614"/>
    </location>
</feature>
<keyword evidence="1" id="KW-0472">Membrane</keyword>
<keyword evidence="1 3" id="KW-0812">Transmembrane</keyword>
<dbReference type="TCDB" id="1.A.17.7.3">
    <property type="family name" value="the calcium-dependent chloride channel (ca-clc) family"/>
</dbReference>
<name>V6LJH8_9EUKA</name>
<dbReference type="EMBL" id="AUWU02000005">
    <property type="protein sequence ID" value="KAH0572710.1"/>
    <property type="molecule type" value="Genomic_DNA"/>
</dbReference>
<accession>V6LJH8</accession>
<organism evidence="3">
    <name type="scientific">Spironucleus salmonicida</name>
    <dbReference type="NCBI Taxonomy" id="348837"/>
    <lineage>
        <taxon>Eukaryota</taxon>
        <taxon>Metamonada</taxon>
        <taxon>Diplomonadida</taxon>
        <taxon>Hexamitidae</taxon>
        <taxon>Hexamitinae</taxon>
        <taxon>Spironucleus</taxon>
    </lineage>
</organism>
<dbReference type="VEuPathDB" id="GiardiaDB:SS50377_24822"/>
<evidence type="ECO:0000256" key="1">
    <source>
        <dbReference type="SAM" id="Phobius"/>
    </source>
</evidence>
<feature type="transmembrane region" description="Helical" evidence="1">
    <location>
        <begin position="539"/>
        <end position="558"/>
    </location>
</feature>
<feature type="transmembrane region" description="Helical" evidence="1">
    <location>
        <begin position="112"/>
        <end position="133"/>
    </location>
</feature>
<dbReference type="OrthoDB" id="10333808at2759"/>
<evidence type="ECO:0000313" key="5">
    <source>
        <dbReference type="Proteomes" id="UP000018208"/>
    </source>
</evidence>
<dbReference type="AlphaFoldDB" id="V6LJH8"/>
<feature type="transmembrane region" description="Helical" evidence="1">
    <location>
        <begin position="335"/>
        <end position="355"/>
    </location>
</feature>
<dbReference type="InterPro" id="IPR045122">
    <property type="entry name" value="Csc1-like"/>
</dbReference>
<dbReference type="EMBL" id="KI546111">
    <property type="protein sequence ID" value="EST44745.1"/>
    <property type="molecule type" value="Genomic_DNA"/>
</dbReference>
<feature type="transmembrane region" description="Helical" evidence="1">
    <location>
        <begin position="465"/>
        <end position="491"/>
    </location>
</feature>
<evidence type="ECO:0000313" key="4">
    <source>
        <dbReference type="EMBL" id="KAH0572710.1"/>
    </source>
</evidence>
<protein>
    <submittedName>
        <fullName evidence="3">Transmembrane domain-containing protein</fullName>
    </submittedName>
</protein>
<feature type="transmembrane region" description="Helical" evidence="1">
    <location>
        <begin position="602"/>
        <end position="618"/>
    </location>
</feature>
<dbReference type="PANTHER" id="PTHR13018:SF135">
    <property type="entry name" value="CSC1_OSCA1-LIKE 7TM REGION DOMAIN-CONTAINING PROTEIN"/>
    <property type="match status" value="1"/>
</dbReference>
<keyword evidence="1" id="KW-1133">Transmembrane helix</keyword>
<dbReference type="InterPro" id="IPR049452">
    <property type="entry name" value="Anoctamin_TM"/>
</dbReference>
<feature type="transmembrane region" description="Helical" evidence="1">
    <location>
        <begin position="512"/>
        <end position="533"/>
    </location>
</feature>
<keyword evidence="5" id="KW-1185">Reference proteome</keyword>
<feature type="transmembrane region" description="Helical" evidence="1">
    <location>
        <begin position="71"/>
        <end position="92"/>
    </location>
</feature>
<feature type="transmembrane region" description="Helical" evidence="1">
    <location>
        <begin position="367"/>
        <end position="385"/>
    </location>
</feature>
<gene>
    <name evidence="3" type="ORF">SS50377_15365</name>
    <name evidence="4" type="ORF">SS50377_24822</name>
</gene>
<dbReference type="Pfam" id="PF04547">
    <property type="entry name" value="Anoctamin"/>
    <property type="match status" value="1"/>
</dbReference>
<dbReference type="Proteomes" id="UP000018208">
    <property type="component" value="Unassembled WGS sequence"/>
</dbReference>
<sequence>MYIIIVYIKVTYFTMNQYKSYGFIHTKYCRYLHYKMHETPIEEIRRSKSINARQLHSYFGIDVSMLFQLDLFMALWFIVVFICYLPFIISFASFDWGGQNFIIQPEYTVEMYLSISNFHCYIWYIVIMSTQIITQFFRRIRRIQDCKESLLPQVQDYSLIIYNINQNTSNNQVFRLLISLCPFVIIRDIVRVKQPSLYKLQQQFINIQKDYYNQLQFHVENLSFNGSNSYKLLSNHHLLFNIIQKVGFYHDFQWYESKLHSLQNKINTQAKAKSSESDAAIIIFETIQMRENILRLLYNQKLDNNILKSTRSYNPKDIIYHNLSKKINDKHKKELLTYLIIIIVSILQFILMAVIRDQADKFTEKQYGFINQTAGLCLGLIQMIIGDWTLRSILFWAIQYEGHTTYSSKEKSWIVKFYIFNLFNRLSVVYYKNFTLYFSDKKNHYYDFFNIFTKNRFWRFSGGHIGINLLSVLAVFTFIQNFANICLQIIIKGYLFLINKSSNGQNQYDLGGTIRYSSIYVQHLVVFTLTLTFGFEQPYLLLLATLFYVIQFFTLKYVQAKVSRPPPSYNGLCCQAEKIQSFICIGSVLGIIQYNYEDNSYIYWIPLIMVSFILYQFTNSRIFTIFIKKFLNTEQGKLISMREEDELLHKIQNAPPFTLLCNVDNYVITVPFSQTKLEQLYDRILELKQQFKIQSFTSCTKILAWASQSGHADLCAPW</sequence>
<proteinExistence type="predicted"/>
<reference evidence="4" key="2">
    <citation type="submission" date="2020-12" db="EMBL/GenBank/DDBJ databases">
        <title>New Spironucleus salmonicida genome in near-complete chromosomes.</title>
        <authorList>
            <person name="Xu F."/>
            <person name="Kurt Z."/>
            <person name="Jimenez-Gonzalez A."/>
            <person name="Astvaldsson A."/>
            <person name="Andersson J.O."/>
            <person name="Svard S.G."/>
        </authorList>
    </citation>
    <scope>NUCLEOTIDE SEQUENCE</scope>
    <source>
        <strain evidence="4">ATCC 50377</strain>
    </source>
</reference>